<dbReference type="AlphaFoldDB" id="A0A388K7Q8"/>
<protein>
    <submittedName>
        <fullName evidence="2">Uncharacterized protein</fullName>
    </submittedName>
</protein>
<keyword evidence="1" id="KW-0175">Coiled coil</keyword>
<accession>A0A388K7Q8</accession>
<evidence type="ECO:0000256" key="1">
    <source>
        <dbReference type="SAM" id="Coils"/>
    </source>
</evidence>
<dbReference type="EMBL" id="BFEA01000069">
    <property type="protein sequence ID" value="GBG66071.1"/>
    <property type="molecule type" value="Genomic_DNA"/>
</dbReference>
<dbReference type="Gramene" id="GBG66071">
    <property type="protein sequence ID" value="GBG66071"/>
    <property type="gene ID" value="CBR_g55414"/>
</dbReference>
<organism evidence="2 3">
    <name type="scientific">Chara braunii</name>
    <name type="common">Braun's stonewort</name>
    <dbReference type="NCBI Taxonomy" id="69332"/>
    <lineage>
        <taxon>Eukaryota</taxon>
        <taxon>Viridiplantae</taxon>
        <taxon>Streptophyta</taxon>
        <taxon>Charophyceae</taxon>
        <taxon>Charales</taxon>
        <taxon>Characeae</taxon>
        <taxon>Chara</taxon>
    </lineage>
</organism>
<gene>
    <name evidence="2" type="ORF">CBR_g55414</name>
</gene>
<evidence type="ECO:0000313" key="2">
    <source>
        <dbReference type="EMBL" id="GBG66071.1"/>
    </source>
</evidence>
<name>A0A388K7Q8_CHABU</name>
<sequence length="239" mass="27441">MEEEIARLKKANADALGAVETWKTKALRPGNKRGSVAVTPSLVPRSRMRTRLTPTVSPPFHKEQAKQAMAEQEHEIELLKKWRLRNLNGRREAEQELDRLKEHMANLEVKKTPMATNLRARLEKVVTADKGKKPATLGMARRESTLQCQRKILKYLKKDEILTICNREDVNYVTLEKTKEEIAQKRADAECRLQSANLGASSFTRYRKVLSRARMAVPMLLVTRPRRSKDTRARIFGVN</sequence>
<keyword evidence="3" id="KW-1185">Reference proteome</keyword>
<feature type="coiled-coil region" evidence="1">
    <location>
        <begin position="62"/>
        <end position="110"/>
    </location>
</feature>
<comment type="caution">
    <text evidence="2">The sequence shown here is derived from an EMBL/GenBank/DDBJ whole genome shotgun (WGS) entry which is preliminary data.</text>
</comment>
<dbReference type="Proteomes" id="UP000265515">
    <property type="component" value="Unassembled WGS sequence"/>
</dbReference>
<proteinExistence type="predicted"/>
<reference evidence="2 3" key="1">
    <citation type="journal article" date="2018" name="Cell">
        <title>The Chara Genome: Secondary Complexity and Implications for Plant Terrestrialization.</title>
        <authorList>
            <person name="Nishiyama T."/>
            <person name="Sakayama H."/>
            <person name="Vries J.D."/>
            <person name="Buschmann H."/>
            <person name="Saint-Marcoux D."/>
            <person name="Ullrich K.K."/>
            <person name="Haas F.B."/>
            <person name="Vanderstraeten L."/>
            <person name="Becker D."/>
            <person name="Lang D."/>
            <person name="Vosolsobe S."/>
            <person name="Rombauts S."/>
            <person name="Wilhelmsson P.K.I."/>
            <person name="Janitza P."/>
            <person name="Kern R."/>
            <person name="Heyl A."/>
            <person name="Rumpler F."/>
            <person name="Villalobos L.I.A.C."/>
            <person name="Clay J.M."/>
            <person name="Skokan R."/>
            <person name="Toyoda A."/>
            <person name="Suzuki Y."/>
            <person name="Kagoshima H."/>
            <person name="Schijlen E."/>
            <person name="Tajeshwar N."/>
            <person name="Catarino B."/>
            <person name="Hetherington A.J."/>
            <person name="Saltykova A."/>
            <person name="Bonnot C."/>
            <person name="Breuninger H."/>
            <person name="Symeonidi A."/>
            <person name="Radhakrishnan G.V."/>
            <person name="Van Nieuwerburgh F."/>
            <person name="Deforce D."/>
            <person name="Chang C."/>
            <person name="Karol K.G."/>
            <person name="Hedrich R."/>
            <person name="Ulvskov P."/>
            <person name="Glockner G."/>
            <person name="Delwiche C.F."/>
            <person name="Petrasek J."/>
            <person name="Van de Peer Y."/>
            <person name="Friml J."/>
            <person name="Beilby M."/>
            <person name="Dolan L."/>
            <person name="Kohara Y."/>
            <person name="Sugano S."/>
            <person name="Fujiyama A."/>
            <person name="Delaux P.-M."/>
            <person name="Quint M."/>
            <person name="TheiBen G."/>
            <person name="Hagemann M."/>
            <person name="Harholt J."/>
            <person name="Dunand C."/>
            <person name="Zachgo S."/>
            <person name="Langdale J."/>
            <person name="Maumus F."/>
            <person name="Straeten D.V.D."/>
            <person name="Gould S.B."/>
            <person name="Rensing S.A."/>
        </authorList>
    </citation>
    <scope>NUCLEOTIDE SEQUENCE [LARGE SCALE GENOMIC DNA]</scope>
    <source>
        <strain evidence="2 3">S276</strain>
    </source>
</reference>
<evidence type="ECO:0000313" key="3">
    <source>
        <dbReference type="Proteomes" id="UP000265515"/>
    </source>
</evidence>